<feature type="DNA-binding region" description="OmpR/PhoB-type" evidence="5">
    <location>
        <begin position="8"/>
        <end position="105"/>
    </location>
</feature>
<evidence type="ECO:0000256" key="1">
    <source>
        <dbReference type="ARBA" id="ARBA00022737"/>
    </source>
</evidence>
<evidence type="ECO:0000313" key="9">
    <source>
        <dbReference type="EMBL" id="AWL11996.1"/>
    </source>
</evidence>
<dbReference type="SUPFAM" id="SSF48452">
    <property type="entry name" value="TPR-like"/>
    <property type="match status" value="1"/>
</dbReference>
<dbReference type="EMBL" id="CP029347">
    <property type="protein sequence ID" value="AWL11996.1"/>
    <property type="molecule type" value="Genomic_DNA"/>
</dbReference>
<evidence type="ECO:0000259" key="8">
    <source>
        <dbReference type="PROSITE" id="PS51755"/>
    </source>
</evidence>
<dbReference type="InterPro" id="IPR011990">
    <property type="entry name" value="TPR-like_helical_dom_sf"/>
</dbReference>
<evidence type="ECO:0000256" key="2">
    <source>
        <dbReference type="ARBA" id="ARBA00022803"/>
    </source>
</evidence>
<evidence type="ECO:0000313" key="10">
    <source>
        <dbReference type="Proteomes" id="UP000245728"/>
    </source>
</evidence>
<dbReference type="Pfam" id="PF13432">
    <property type="entry name" value="TPR_16"/>
    <property type="match status" value="1"/>
</dbReference>
<dbReference type="Gene3D" id="1.25.40.10">
    <property type="entry name" value="Tetratricopeptide repeat domain"/>
    <property type="match status" value="2"/>
</dbReference>
<dbReference type="AlphaFoldDB" id="A0A2S2E2W1"/>
<dbReference type="CDD" id="cd00383">
    <property type="entry name" value="trans_reg_C"/>
    <property type="match status" value="1"/>
</dbReference>
<evidence type="ECO:0000256" key="5">
    <source>
        <dbReference type="PROSITE-ProRule" id="PRU01091"/>
    </source>
</evidence>
<reference evidence="9 10" key="1">
    <citation type="submission" date="2018-05" db="EMBL/GenBank/DDBJ databases">
        <title>Salinimonas sp. HMF8227 Genome sequencing and assembly.</title>
        <authorList>
            <person name="Kang H."/>
            <person name="Kang J."/>
            <person name="Cha I."/>
            <person name="Kim H."/>
            <person name="Joh K."/>
        </authorList>
    </citation>
    <scope>NUCLEOTIDE SEQUENCE [LARGE SCALE GENOMIC DNA]</scope>
    <source>
        <strain evidence="9 10">HMF8227</strain>
    </source>
</reference>
<feature type="transmembrane region" description="Helical" evidence="7">
    <location>
        <begin position="136"/>
        <end position="156"/>
    </location>
</feature>
<dbReference type="InterPro" id="IPR036388">
    <property type="entry name" value="WH-like_DNA-bd_sf"/>
</dbReference>
<keyword evidence="7" id="KW-1133">Transmembrane helix</keyword>
<sequence>MTGKNRPEGQFYIGDVQVDADNNSINLHGQWVHVEPKAMHVLWVLALQAGQTVPRDSLFNKVWGERVVVEEALTRTISQLRKALNDSQARQVIQTVPKRGYRLTSNVQWQQHLPQQAESQPEPTSRPQQPESRMSVIIATALIVIMVIIVPLWWFGADEPKYDTSPTPSDSVANQPSVAVTAFTNGSGKKEGDYLAAELSEQLHQGLSGQSRLSLAPYQPEQNVEQKSKQVRFVITGRVERLTSSGADLVLSIYDSQVDKVVRTMPVNSDELKPGAITPALLKPVFEQLGINTEEPSSEQGDSGQVDVKAYQYYLRGNYWWMNGSTSEWFARAEKAFLKALEIEPDFASARGSLAYIYARYQFHDIYMPEAMAITKAEQAIEQALDLNPRQIDALNARAIIATQRQNFKRAEQALEAVFEVEPSNSQALYLYSELEIARNQPEKALAYALKAQQADPLSPWVNINLAIVYGVIGQYDSAYQALEDAISIDPDYVWGYVWKARILHQEGKLADAVKVLESAMELDPGSAANSAYLGLIYLDLGLSGEAQYWFEHTAALYGDSVDARFWKNFVRLVYQRKDAALRFKLLTQLISLKSGTYNLMPVLLQTAEELRRSAPALITAEARKIKASDRLVNIQNVEQALGLLSLSAPGDQRLINKLVQFEQALPQWSASQAMGARRLLATGQPREAVNALMQTANDGWLVHHWLRLRHPLWEQYSSVPGFDTLRRTIKQKQQTQQALLERDF</sequence>
<keyword evidence="3 5" id="KW-0238">DNA-binding</keyword>
<organism evidence="9 10">
    <name type="scientific">Saliniradius amylolyticus</name>
    <dbReference type="NCBI Taxonomy" id="2183582"/>
    <lineage>
        <taxon>Bacteria</taxon>
        <taxon>Pseudomonadati</taxon>
        <taxon>Pseudomonadota</taxon>
        <taxon>Gammaproteobacteria</taxon>
        <taxon>Alteromonadales</taxon>
        <taxon>Alteromonadaceae</taxon>
        <taxon>Saliniradius</taxon>
    </lineage>
</organism>
<evidence type="ECO:0000256" key="7">
    <source>
        <dbReference type="SAM" id="Phobius"/>
    </source>
</evidence>
<keyword evidence="2 4" id="KW-0802">TPR repeat</keyword>
<dbReference type="SMART" id="SM00862">
    <property type="entry name" value="Trans_reg_C"/>
    <property type="match status" value="1"/>
</dbReference>
<dbReference type="KEGG" id="salh:HMF8227_01521"/>
<keyword evidence="1" id="KW-0677">Repeat</keyword>
<proteinExistence type="predicted"/>
<dbReference type="RefSeq" id="WP_109339605.1">
    <property type="nucleotide sequence ID" value="NZ_CP029347.1"/>
</dbReference>
<dbReference type="GO" id="GO:0006355">
    <property type="term" value="P:regulation of DNA-templated transcription"/>
    <property type="evidence" value="ECO:0007669"/>
    <property type="project" value="InterPro"/>
</dbReference>
<dbReference type="Pfam" id="PF14559">
    <property type="entry name" value="TPR_19"/>
    <property type="match status" value="1"/>
</dbReference>
<dbReference type="InterPro" id="IPR016032">
    <property type="entry name" value="Sig_transdc_resp-reg_C-effctor"/>
</dbReference>
<dbReference type="PANTHER" id="PTHR44227">
    <property type="match status" value="1"/>
</dbReference>
<keyword evidence="10" id="KW-1185">Reference proteome</keyword>
<dbReference type="PROSITE" id="PS51755">
    <property type="entry name" value="OMPR_PHOB"/>
    <property type="match status" value="1"/>
</dbReference>
<feature type="region of interest" description="Disordered" evidence="6">
    <location>
        <begin position="111"/>
        <end position="131"/>
    </location>
</feature>
<keyword evidence="7" id="KW-0472">Membrane</keyword>
<dbReference type="InterPro" id="IPR001867">
    <property type="entry name" value="OmpR/PhoB-type_DNA-bd"/>
</dbReference>
<dbReference type="SMART" id="SM00028">
    <property type="entry name" value="TPR"/>
    <property type="match status" value="5"/>
</dbReference>
<dbReference type="OrthoDB" id="8430416at2"/>
<dbReference type="GO" id="GO:0003677">
    <property type="term" value="F:DNA binding"/>
    <property type="evidence" value="ECO:0007669"/>
    <property type="project" value="UniProtKB-UniRule"/>
</dbReference>
<dbReference type="Pfam" id="PF00486">
    <property type="entry name" value="Trans_reg_C"/>
    <property type="match status" value="1"/>
</dbReference>
<dbReference type="PROSITE" id="PS50005">
    <property type="entry name" value="TPR"/>
    <property type="match status" value="1"/>
</dbReference>
<dbReference type="Gene3D" id="1.10.10.10">
    <property type="entry name" value="Winged helix-like DNA-binding domain superfamily/Winged helix DNA-binding domain"/>
    <property type="match status" value="1"/>
</dbReference>
<gene>
    <name evidence="9" type="ORF">HMF8227_01521</name>
</gene>
<feature type="domain" description="OmpR/PhoB-type" evidence="8">
    <location>
        <begin position="8"/>
        <end position="105"/>
    </location>
</feature>
<dbReference type="InterPro" id="IPR019734">
    <property type="entry name" value="TPR_rpt"/>
</dbReference>
<evidence type="ECO:0000256" key="6">
    <source>
        <dbReference type="SAM" id="MobiDB-lite"/>
    </source>
</evidence>
<protein>
    <submittedName>
        <fullName evidence="9">Transcriptional activator CadC</fullName>
    </submittedName>
</protein>
<evidence type="ECO:0000256" key="3">
    <source>
        <dbReference type="ARBA" id="ARBA00023125"/>
    </source>
</evidence>
<evidence type="ECO:0000256" key="4">
    <source>
        <dbReference type="PROSITE-ProRule" id="PRU00339"/>
    </source>
</evidence>
<dbReference type="InterPro" id="IPR052346">
    <property type="entry name" value="O-mannosyl-transferase_TMTC"/>
</dbReference>
<keyword evidence="7" id="KW-0812">Transmembrane</keyword>
<name>A0A2S2E2W1_9ALTE</name>
<dbReference type="GO" id="GO:0000160">
    <property type="term" value="P:phosphorelay signal transduction system"/>
    <property type="evidence" value="ECO:0007669"/>
    <property type="project" value="InterPro"/>
</dbReference>
<accession>A0A2S2E2W1</accession>
<dbReference type="PANTHER" id="PTHR44227:SF3">
    <property type="entry name" value="PROTEIN O-MANNOSYL-TRANSFERASE TMTC4"/>
    <property type="match status" value="1"/>
</dbReference>
<dbReference type="Proteomes" id="UP000245728">
    <property type="component" value="Chromosome"/>
</dbReference>
<dbReference type="SUPFAM" id="SSF46894">
    <property type="entry name" value="C-terminal effector domain of the bipartite response regulators"/>
    <property type="match status" value="1"/>
</dbReference>
<feature type="repeat" description="TPR" evidence="4">
    <location>
        <begin position="460"/>
        <end position="493"/>
    </location>
</feature>